<dbReference type="PANTHER" id="PTHR24148">
    <property type="entry name" value="ANKYRIN REPEAT DOMAIN-CONTAINING PROTEIN 39 HOMOLOG-RELATED"/>
    <property type="match status" value="1"/>
</dbReference>
<dbReference type="InterPro" id="IPR052895">
    <property type="entry name" value="HetReg/Transcr_Mod"/>
</dbReference>
<keyword evidence="1" id="KW-0732">Signal</keyword>
<reference evidence="3 4" key="1">
    <citation type="submission" date="2019-04" db="EMBL/GenBank/DDBJ databases">
        <title>Aspergillus burnettii sp. nov., novel species from soil in southeast Queensland.</title>
        <authorList>
            <person name="Gilchrist C.L.M."/>
            <person name="Pitt J.I."/>
            <person name="Lange L."/>
            <person name="Lacey H.J."/>
            <person name="Vuong D."/>
            <person name="Midgley D.J."/>
            <person name="Greenfield P."/>
            <person name="Bradbury M."/>
            <person name="Lacey E."/>
            <person name="Busk P.K."/>
            <person name="Pilgaard B."/>
            <person name="Chooi Y.H."/>
            <person name="Piggott A.M."/>
        </authorList>
    </citation>
    <scope>NUCLEOTIDE SEQUENCE [LARGE SCALE GENOMIC DNA]</scope>
    <source>
        <strain evidence="3 4">FRR 5400</strain>
    </source>
</reference>
<protein>
    <recommendedName>
        <fullName evidence="2">Heterokaryon incompatibility domain-containing protein</fullName>
    </recommendedName>
</protein>
<evidence type="ECO:0000313" key="4">
    <source>
        <dbReference type="Proteomes" id="UP000541154"/>
    </source>
</evidence>
<name>A0A8H6E4H3_PETAA</name>
<dbReference type="EMBL" id="SPNV01000179">
    <property type="protein sequence ID" value="KAF5859079.1"/>
    <property type="molecule type" value="Genomic_DNA"/>
</dbReference>
<keyword evidence="4" id="KW-1185">Reference proteome</keyword>
<proteinExistence type="predicted"/>
<evidence type="ECO:0000256" key="1">
    <source>
        <dbReference type="SAM" id="SignalP"/>
    </source>
</evidence>
<feature type="signal peptide" evidence="1">
    <location>
        <begin position="1"/>
        <end position="19"/>
    </location>
</feature>
<feature type="chain" id="PRO_5034519976" description="Heterokaryon incompatibility domain-containing protein" evidence="1">
    <location>
        <begin position="20"/>
        <end position="705"/>
    </location>
</feature>
<feature type="domain" description="Heterokaryon incompatibility" evidence="2">
    <location>
        <begin position="134"/>
        <end position="287"/>
    </location>
</feature>
<comment type="caution">
    <text evidence="3">The sequence shown here is derived from an EMBL/GenBank/DDBJ whole genome shotgun (WGS) entry which is preliminary data.</text>
</comment>
<accession>A0A8H6E4H3</accession>
<sequence length="705" mass="78981">MQPSKFWLSLLAPATMVMAEQIGTQYTDEKCSSASTTPVLRGKCIKTGGEGSLDFNNGVAFAFGYALPSHRFIPLAAVKWNVYYDFWDTDLYLTREFALKDPFSIKFRILKILEVTPQIIFSLEPFSIYEAPGYEALSYAWGTSPESEESICNGARFRISRTLGQALRGIYAYSGSAWVWVDAICINQTDAVEKAHQVAAMGELYSYADQVLIWLGEEADQSDLACSLLPELTDRIWALKDSEVGWRPLSTDEVVAQGLPHPDDPLWRAVFLLYGRAWFQRLWIVQEIVLAQQCVFLCGARQIEWQYVLNFAVATSKSFFVGNIAGLHTQAMGEDQVHRSTNGIRLIRNSWRLQTGLDQPEKEIDGIQAAMDVMQSQGASVKVDYVYGVLGMLSEAMRKMVVVDYSEEAKQNYGMVHASFFRHCLERVTDWPSLRFPPKTSRVNTPSWCPPWGSGWNDGYLPVVGCRAGRPIATSLPPSPYRLCLATGGESDGVLRISGVSVDTVRGIVPLSQVFDEDTNIVHARRILSVLQDCSSHLPDGADAHQRLLGVLIGQHGWLESPQFSDHPHGNILDSLVSFLKPLAKSEEENEGKAGHVPLNLDTAEYFLDQHRFWRGYLNLMMVRWPGRSFAVTTNGCMAIVPCDTKPGDTVCVFLGASLPQIISRHENRVHWTYIGPSVVDGVMKGEIFDTMKDWMNRKEIFCLR</sequence>
<organism evidence="3 4">
    <name type="scientific">Petromyces alliaceus</name>
    <name type="common">Aspergillus alliaceus</name>
    <dbReference type="NCBI Taxonomy" id="209559"/>
    <lineage>
        <taxon>Eukaryota</taxon>
        <taxon>Fungi</taxon>
        <taxon>Dikarya</taxon>
        <taxon>Ascomycota</taxon>
        <taxon>Pezizomycotina</taxon>
        <taxon>Eurotiomycetes</taxon>
        <taxon>Eurotiomycetidae</taxon>
        <taxon>Eurotiales</taxon>
        <taxon>Aspergillaceae</taxon>
        <taxon>Aspergillus</taxon>
        <taxon>Aspergillus subgen. Circumdati</taxon>
    </lineage>
</organism>
<evidence type="ECO:0000259" key="2">
    <source>
        <dbReference type="Pfam" id="PF06985"/>
    </source>
</evidence>
<dbReference type="Proteomes" id="UP000541154">
    <property type="component" value="Unassembled WGS sequence"/>
</dbReference>
<dbReference type="Pfam" id="PF26639">
    <property type="entry name" value="Het-6_barrel"/>
    <property type="match status" value="1"/>
</dbReference>
<evidence type="ECO:0000313" key="3">
    <source>
        <dbReference type="EMBL" id="KAF5859079.1"/>
    </source>
</evidence>
<dbReference type="InterPro" id="IPR010730">
    <property type="entry name" value="HET"/>
</dbReference>
<dbReference type="AlphaFoldDB" id="A0A8H6E4H3"/>
<dbReference type="PANTHER" id="PTHR24148:SF73">
    <property type="entry name" value="HET DOMAIN PROTEIN (AFU_ORTHOLOGUE AFUA_8G01020)"/>
    <property type="match status" value="1"/>
</dbReference>
<dbReference type="Pfam" id="PF06985">
    <property type="entry name" value="HET"/>
    <property type="match status" value="1"/>
</dbReference>
<gene>
    <name evidence="3" type="ORF">ETB97_003321</name>
</gene>